<evidence type="ECO:0000313" key="2">
    <source>
        <dbReference type="Proteomes" id="UP000765509"/>
    </source>
</evidence>
<dbReference type="OrthoDB" id="2518564at2759"/>
<organism evidence="1 2">
    <name type="scientific">Austropuccinia psidii MF-1</name>
    <dbReference type="NCBI Taxonomy" id="1389203"/>
    <lineage>
        <taxon>Eukaryota</taxon>
        <taxon>Fungi</taxon>
        <taxon>Dikarya</taxon>
        <taxon>Basidiomycota</taxon>
        <taxon>Pucciniomycotina</taxon>
        <taxon>Pucciniomycetes</taxon>
        <taxon>Pucciniales</taxon>
        <taxon>Sphaerophragmiaceae</taxon>
        <taxon>Austropuccinia</taxon>
    </lineage>
</organism>
<dbReference type="EMBL" id="AVOT02005330">
    <property type="protein sequence ID" value="MBW0478798.1"/>
    <property type="molecule type" value="Genomic_DNA"/>
</dbReference>
<evidence type="ECO:0000313" key="1">
    <source>
        <dbReference type="EMBL" id="MBW0478798.1"/>
    </source>
</evidence>
<proteinExistence type="predicted"/>
<accession>A0A9Q3C982</accession>
<dbReference type="AlphaFoldDB" id="A0A9Q3C982"/>
<protein>
    <submittedName>
        <fullName evidence="1">Uncharacterized protein</fullName>
    </submittedName>
</protein>
<name>A0A9Q3C982_9BASI</name>
<sequence length="143" mass="16854">MAPQQTLECYYFLEEAHSAIRFNNLMEDLEKIIVLKHGGTYLFPNFQRVPTEGPISENKLVRHSFKEQEEFTKKMIEKLHPPPKNHEATVIDHHRDENAAAIAQIEEWEDWRPPQISPENENIQINVGLRKTQQRASRQRTQI</sequence>
<comment type="caution">
    <text evidence="1">The sequence shown here is derived from an EMBL/GenBank/DDBJ whole genome shotgun (WGS) entry which is preliminary data.</text>
</comment>
<keyword evidence="2" id="KW-1185">Reference proteome</keyword>
<gene>
    <name evidence="1" type="ORF">O181_018513</name>
</gene>
<reference evidence="1" key="1">
    <citation type="submission" date="2021-03" db="EMBL/GenBank/DDBJ databases">
        <title>Draft genome sequence of rust myrtle Austropuccinia psidii MF-1, a brazilian biotype.</title>
        <authorList>
            <person name="Quecine M.C."/>
            <person name="Pachon D.M.R."/>
            <person name="Bonatelli M.L."/>
            <person name="Correr F.H."/>
            <person name="Franceschini L.M."/>
            <person name="Leite T.F."/>
            <person name="Margarido G.R.A."/>
            <person name="Almeida C.A."/>
            <person name="Ferrarezi J.A."/>
            <person name="Labate C.A."/>
        </authorList>
    </citation>
    <scope>NUCLEOTIDE SEQUENCE</scope>
    <source>
        <strain evidence="1">MF-1</strain>
    </source>
</reference>
<dbReference type="Proteomes" id="UP000765509">
    <property type="component" value="Unassembled WGS sequence"/>
</dbReference>